<comment type="caution">
    <text evidence="2">The sequence shown here is derived from an EMBL/GenBank/DDBJ whole genome shotgun (WGS) entry which is preliminary data.</text>
</comment>
<keyword evidence="3" id="KW-1185">Reference proteome</keyword>
<evidence type="ECO:0000313" key="2">
    <source>
        <dbReference type="EMBL" id="KAK9803104.1"/>
    </source>
</evidence>
<reference evidence="2 3" key="1">
    <citation type="journal article" date="2024" name="Nat. Commun.">
        <title>Phylogenomics reveals the evolutionary origins of lichenization in chlorophyte algae.</title>
        <authorList>
            <person name="Puginier C."/>
            <person name="Libourel C."/>
            <person name="Otte J."/>
            <person name="Skaloud P."/>
            <person name="Haon M."/>
            <person name="Grisel S."/>
            <person name="Petersen M."/>
            <person name="Berrin J.G."/>
            <person name="Delaux P.M."/>
            <person name="Dal Grande F."/>
            <person name="Keller J."/>
        </authorList>
    </citation>
    <scope>NUCLEOTIDE SEQUENCE [LARGE SCALE GENOMIC DNA]</scope>
    <source>
        <strain evidence="2 3">SAG 2036</strain>
    </source>
</reference>
<sequence>MLKALPALRSGAAQYARAYADHAGSSANLVIAFPVRLARDIITAVGVIADYKWSLRGLEGSQREEAKHACHARGADRLQRLCFANGGIYIKLGQHIVQLDHMLPTEYVKAMRLSMLDKCPVETYAQVARTISEDLGSPPDKLYASFEPVPVASASLAQVHRATGHDGRALAVKVQHAGLRDSFAADAFTVEVLVKAAHWLFPDFNYQWLVEEVKHSLPKELDFNAEAANAARCAANLASPLSSIEPGQVVVPAILPSLSSARVLTMEFVEGYEVTERERMLSEGLQPQEVANIVSRTFNDMIFQFGDVHCDPHAANVFVRKHQGKAQIVTNASSIDHLSLTGSEEERLELQGYAAQFAQQISALLWKVPQEVLLLLKTNDCLRSIDHALGQPVNTFVITARTCSKAISRHRSTVSPGFRSWWLGVRDSISIELRVLAMRVLSCAKYQDIDFHFITIFFD</sequence>
<dbReference type="Proteomes" id="UP001465755">
    <property type="component" value="Unassembled WGS sequence"/>
</dbReference>
<dbReference type="GO" id="GO:0055088">
    <property type="term" value="P:lipid homeostasis"/>
    <property type="evidence" value="ECO:0007669"/>
    <property type="project" value="TreeGrafter"/>
</dbReference>
<gene>
    <name evidence="2" type="ORF">WJX73_003925</name>
</gene>
<proteinExistence type="predicted"/>
<feature type="domain" description="ABC1 atypical kinase-like" evidence="1">
    <location>
        <begin position="115"/>
        <end position="328"/>
    </location>
</feature>
<dbReference type="GO" id="GO:0007005">
    <property type="term" value="P:mitochondrion organization"/>
    <property type="evidence" value="ECO:0007669"/>
    <property type="project" value="TreeGrafter"/>
</dbReference>
<dbReference type="Pfam" id="PF03109">
    <property type="entry name" value="ABC1"/>
    <property type="match status" value="1"/>
</dbReference>
<dbReference type="AlphaFoldDB" id="A0AAW1P330"/>
<protein>
    <recommendedName>
        <fullName evidence="1">ABC1 atypical kinase-like domain-containing protein</fullName>
    </recommendedName>
</protein>
<dbReference type="PANTHER" id="PTHR43173:SF19">
    <property type="entry name" value="AARF DOMAIN-CONTAINING PROTEIN KINASE 1"/>
    <property type="match status" value="1"/>
</dbReference>
<dbReference type="InterPro" id="IPR004147">
    <property type="entry name" value="ABC1_dom"/>
</dbReference>
<dbReference type="EMBL" id="JALJOQ010000062">
    <property type="protein sequence ID" value="KAK9803104.1"/>
    <property type="molecule type" value="Genomic_DNA"/>
</dbReference>
<name>A0AAW1P330_9CHLO</name>
<dbReference type="GO" id="GO:0005743">
    <property type="term" value="C:mitochondrial inner membrane"/>
    <property type="evidence" value="ECO:0007669"/>
    <property type="project" value="TreeGrafter"/>
</dbReference>
<dbReference type="InterPro" id="IPR011009">
    <property type="entry name" value="Kinase-like_dom_sf"/>
</dbReference>
<dbReference type="PANTHER" id="PTHR43173">
    <property type="entry name" value="ABC1 FAMILY PROTEIN"/>
    <property type="match status" value="1"/>
</dbReference>
<accession>A0AAW1P330</accession>
<organism evidence="2 3">
    <name type="scientific">Symbiochloris irregularis</name>
    <dbReference type="NCBI Taxonomy" id="706552"/>
    <lineage>
        <taxon>Eukaryota</taxon>
        <taxon>Viridiplantae</taxon>
        <taxon>Chlorophyta</taxon>
        <taxon>core chlorophytes</taxon>
        <taxon>Trebouxiophyceae</taxon>
        <taxon>Trebouxiales</taxon>
        <taxon>Trebouxiaceae</taxon>
        <taxon>Symbiochloris</taxon>
    </lineage>
</organism>
<evidence type="ECO:0000259" key="1">
    <source>
        <dbReference type="Pfam" id="PF03109"/>
    </source>
</evidence>
<dbReference type="InterPro" id="IPR051130">
    <property type="entry name" value="Mito_struct-func_regulator"/>
</dbReference>
<dbReference type="SUPFAM" id="SSF56112">
    <property type="entry name" value="Protein kinase-like (PK-like)"/>
    <property type="match status" value="1"/>
</dbReference>
<evidence type="ECO:0000313" key="3">
    <source>
        <dbReference type="Proteomes" id="UP001465755"/>
    </source>
</evidence>